<feature type="compositionally biased region" description="Low complexity" evidence="3">
    <location>
        <begin position="364"/>
        <end position="374"/>
    </location>
</feature>
<evidence type="ECO:0000313" key="4">
    <source>
        <dbReference type="EMBL" id="ABJ83273.1"/>
    </source>
</evidence>
<keyword evidence="1" id="KW-0677">Repeat</keyword>
<accession>Q025P6</accession>
<dbReference type="Pfam" id="PF13424">
    <property type="entry name" value="TPR_12"/>
    <property type="match status" value="1"/>
</dbReference>
<dbReference type="Gene3D" id="1.25.40.10">
    <property type="entry name" value="Tetratricopeptide repeat domain"/>
    <property type="match status" value="2"/>
</dbReference>
<dbReference type="InterPro" id="IPR011990">
    <property type="entry name" value="TPR-like_helical_dom_sf"/>
</dbReference>
<keyword evidence="2" id="KW-0802">TPR repeat</keyword>
<dbReference type="eggNOG" id="COG0457">
    <property type="taxonomic scope" value="Bacteria"/>
</dbReference>
<feature type="region of interest" description="Disordered" evidence="3">
    <location>
        <begin position="358"/>
        <end position="383"/>
    </location>
</feature>
<dbReference type="Pfam" id="PF13374">
    <property type="entry name" value="TPR_10"/>
    <property type="match status" value="1"/>
</dbReference>
<dbReference type="SUPFAM" id="SSF48452">
    <property type="entry name" value="TPR-like"/>
    <property type="match status" value="2"/>
</dbReference>
<reference evidence="4" key="1">
    <citation type="submission" date="2006-10" db="EMBL/GenBank/DDBJ databases">
        <title>Complete sequence of Solibacter usitatus Ellin6076.</title>
        <authorList>
            <consortium name="US DOE Joint Genome Institute"/>
            <person name="Copeland A."/>
            <person name="Lucas S."/>
            <person name="Lapidus A."/>
            <person name="Barry K."/>
            <person name="Detter J.C."/>
            <person name="Glavina del Rio T."/>
            <person name="Hammon N."/>
            <person name="Israni S."/>
            <person name="Dalin E."/>
            <person name="Tice H."/>
            <person name="Pitluck S."/>
            <person name="Thompson L.S."/>
            <person name="Brettin T."/>
            <person name="Bruce D."/>
            <person name="Han C."/>
            <person name="Tapia R."/>
            <person name="Gilna P."/>
            <person name="Schmutz J."/>
            <person name="Larimer F."/>
            <person name="Land M."/>
            <person name="Hauser L."/>
            <person name="Kyrpides N."/>
            <person name="Mikhailova N."/>
            <person name="Janssen P.H."/>
            <person name="Kuske C.R."/>
            <person name="Richardson P."/>
        </authorList>
    </citation>
    <scope>NUCLEOTIDE SEQUENCE</scope>
    <source>
        <strain evidence="4">Ellin6076</strain>
    </source>
</reference>
<organism evidence="4">
    <name type="scientific">Solibacter usitatus (strain Ellin6076)</name>
    <dbReference type="NCBI Taxonomy" id="234267"/>
    <lineage>
        <taxon>Bacteria</taxon>
        <taxon>Pseudomonadati</taxon>
        <taxon>Acidobacteriota</taxon>
        <taxon>Terriglobia</taxon>
        <taxon>Bryobacterales</taxon>
        <taxon>Solibacteraceae</taxon>
        <taxon>Candidatus Solibacter</taxon>
    </lineage>
</organism>
<protein>
    <submittedName>
        <fullName evidence="4">Tetratricopeptide domain protein</fullName>
    </submittedName>
</protein>
<evidence type="ECO:0000256" key="2">
    <source>
        <dbReference type="ARBA" id="ARBA00022803"/>
    </source>
</evidence>
<evidence type="ECO:0000256" key="3">
    <source>
        <dbReference type="SAM" id="MobiDB-lite"/>
    </source>
</evidence>
<evidence type="ECO:0000256" key="1">
    <source>
        <dbReference type="ARBA" id="ARBA00022737"/>
    </source>
</evidence>
<dbReference type="OrthoDB" id="127785at2"/>
<name>Q025P6_SOLUE</name>
<dbReference type="InterPro" id="IPR019734">
    <property type="entry name" value="TPR_rpt"/>
</dbReference>
<dbReference type="PANTHER" id="PTHR45641">
    <property type="entry name" value="TETRATRICOPEPTIDE REPEAT PROTEIN (AFU_ORTHOLOGUE AFUA_6G03870)"/>
    <property type="match status" value="1"/>
</dbReference>
<dbReference type="STRING" id="234267.Acid_2284"/>
<gene>
    <name evidence="4" type="ordered locus">Acid_2284</name>
</gene>
<dbReference type="KEGG" id="sus:Acid_2284"/>
<dbReference type="SMART" id="SM00028">
    <property type="entry name" value="TPR"/>
    <property type="match status" value="4"/>
</dbReference>
<dbReference type="InParanoid" id="Q025P6"/>
<sequence precursor="true">MPGRICGVLFLVAASLCAQESIPQCMKEGDAAYLKGDYEAARGAFERAWGLAQATAAENPQRYEILKRLTSVRGAAGEFADADTWLQQAVTWRESTLGERDPKIVDDLLISVGLCRRMKDMDRALAILRRVQGLHVALYGSDSVQVADDFSRAAQLYGEQKQLEEAIRALNTAVLIRTKLGGPLDPALIPDLDRLGEYQTVQRAYEEAEAAYRHVLVIRETLYGKVNADLIATVDGLAYALFGQKRYDEAEPVYQRLLSLWEASVGKDHPMVAVALDKIAVFESAQKKYAEVHEAQERSTAIRAKFHGLGISQQATQAFLEGHANDARGFYQRGLAVLDPPNPVYDELRDQFSEILTTLGGPQGKSQAPAPKKSAPAKKAGKL</sequence>
<dbReference type="AlphaFoldDB" id="Q025P6"/>
<dbReference type="EMBL" id="CP000473">
    <property type="protein sequence ID" value="ABJ83273.1"/>
    <property type="molecule type" value="Genomic_DNA"/>
</dbReference>
<dbReference type="HOGENOM" id="CLU_721409_0_0_0"/>
<proteinExistence type="predicted"/>